<proteinExistence type="predicted"/>
<name>A0A6C0AKD6_9ZZZZ</name>
<keyword evidence="1" id="KW-0472">Membrane</keyword>
<evidence type="ECO:0000313" key="2">
    <source>
        <dbReference type="EMBL" id="QHS80086.1"/>
    </source>
</evidence>
<dbReference type="AlphaFoldDB" id="A0A6C0AKD6"/>
<keyword evidence="1" id="KW-0812">Transmembrane</keyword>
<feature type="transmembrane region" description="Helical" evidence="1">
    <location>
        <begin position="6"/>
        <end position="28"/>
    </location>
</feature>
<accession>A0A6C0AKD6</accession>
<sequence length="48" mass="5937">MSFIDFYYFIFIIILCFFFIFCLCETNIEKYCCKSKNKVVPIKRYDII</sequence>
<protein>
    <submittedName>
        <fullName evidence="2">Uncharacterized protein</fullName>
    </submittedName>
</protein>
<dbReference type="EMBL" id="MN740675">
    <property type="protein sequence ID" value="QHS80086.1"/>
    <property type="molecule type" value="Genomic_DNA"/>
</dbReference>
<reference evidence="2" key="1">
    <citation type="journal article" date="2020" name="Nature">
        <title>Giant virus diversity and host interactions through global metagenomics.</title>
        <authorList>
            <person name="Schulz F."/>
            <person name="Roux S."/>
            <person name="Paez-Espino D."/>
            <person name="Jungbluth S."/>
            <person name="Walsh D.A."/>
            <person name="Denef V.J."/>
            <person name="McMahon K.D."/>
            <person name="Konstantinidis K.T."/>
            <person name="Eloe-Fadrosh E.A."/>
            <person name="Kyrpides N.C."/>
            <person name="Woyke T."/>
        </authorList>
    </citation>
    <scope>NUCLEOTIDE SEQUENCE</scope>
    <source>
        <strain evidence="2">GVMAG-S-1039698-54</strain>
    </source>
</reference>
<organism evidence="2">
    <name type="scientific">viral metagenome</name>
    <dbReference type="NCBI Taxonomy" id="1070528"/>
    <lineage>
        <taxon>unclassified sequences</taxon>
        <taxon>metagenomes</taxon>
        <taxon>organismal metagenomes</taxon>
    </lineage>
</organism>
<keyword evidence="1" id="KW-1133">Transmembrane helix</keyword>
<evidence type="ECO:0000256" key="1">
    <source>
        <dbReference type="SAM" id="Phobius"/>
    </source>
</evidence>